<gene>
    <name evidence="6" type="ORF">A10D4_01702</name>
</gene>
<dbReference type="eggNOG" id="COG4447">
    <property type="taxonomic scope" value="Bacteria"/>
</dbReference>
<feature type="coiled-coil region" evidence="3">
    <location>
        <begin position="140"/>
        <end position="192"/>
    </location>
</feature>
<comment type="caution">
    <text evidence="6">The sequence shown here is derived from an EMBL/GenBank/DDBJ whole genome shotgun (WGS) entry which is preliminary data.</text>
</comment>
<feature type="domain" description="Photosynthesis system II assembly factor Ycf48/Hcf136-like" evidence="5">
    <location>
        <begin position="199"/>
        <end position="276"/>
    </location>
</feature>
<keyword evidence="4" id="KW-0732">Signal</keyword>
<keyword evidence="7" id="KW-1185">Reference proteome</keyword>
<evidence type="ECO:0000256" key="3">
    <source>
        <dbReference type="SAM" id="Coils"/>
    </source>
</evidence>
<keyword evidence="2" id="KW-0604">Photosystem II</keyword>
<dbReference type="OrthoDB" id="9813892at2"/>
<dbReference type="AlphaFoldDB" id="K2JTZ3"/>
<accession>K2JTZ3</accession>
<feature type="chain" id="PRO_5003861754" evidence="4">
    <location>
        <begin position="26"/>
        <end position="394"/>
    </location>
</feature>
<dbReference type="Proteomes" id="UP000014115">
    <property type="component" value="Unassembled WGS sequence"/>
</dbReference>
<dbReference type="PANTHER" id="PTHR47199:SF2">
    <property type="entry name" value="PHOTOSYSTEM II STABILITY_ASSEMBLY FACTOR HCF136, CHLOROPLASTIC"/>
    <property type="match status" value="1"/>
</dbReference>
<evidence type="ECO:0000256" key="2">
    <source>
        <dbReference type="ARBA" id="ARBA00023276"/>
    </source>
</evidence>
<evidence type="ECO:0000313" key="7">
    <source>
        <dbReference type="Proteomes" id="UP000014115"/>
    </source>
</evidence>
<organism evidence="6 7">
    <name type="scientific">Idiomarina xiamenensis 10-D-4</name>
    <dbReference type="NCBI Taxonomy" id="740709"/>
    <lineage>
        <taxon>Bacteria</taxon>
        <taxon>Pseudomonadati</taxon>
        <taxon>Pseudomonadota</taxon>
        <taxon>Gammaproteobacteria</taxon>
        <taxon>Alteromonadales</taxon>
        <taxon>Idiomarinaceae</taxon>
        <taxon>Idiomarina</taxon>
    </lineage>
</organism>
<feature type="signal peptide" evidence="4">
    <location>
        <begin position="1"/>
        <end position="25"/>
    </location>
</feature>
<dbReference type="GO" id="GO:0009523">
    <property type="term" value="C:photosystem II"/>
    <property type="evidence" value="ECO:0007669"/>
    <property type="project" value="UniProtKB-KW"/>
</dbReference>
<evidence type="ECO:0000259" key="5">
    <source>
        <dbReference type="Pfam" id="PF14870"/>
    </source>
</evidence>
<proteinExistence type="predicted"/>
<dbReference type="Gene3D" id="2.130.10.10">
    <property type="entry name" value="YVTN repeat-like/Quinoprotein amine dehydrogenase"/>
    <property type="match status" value="1"/>
</dbReference>
<reference evidence="6 7" key="1">
    <citation type="journal article" date="2012" name="J. Bacteriol.">
        <title>Genome Sequence of Idiomarina xiamenensis Type Strain 10-D-4.</title>
        <authorList>
            <person name="Lai Q."/>
            <person name="Wang L."/>
            <person name="Wang W."/>
            <person name="Shao Z."/>
        </authorList>
    </citation>
    <scope>NUCLEOTIDE SEQUENCE [LARGE SCALE GENOMIC DNA]</scope>
    <source>
        <strain evidence="6 7">10-D-4</strain>
    </source>
</reference>
<keyword evidence="3" id="KW-0175">Coiled coil</keyword>
<dbReference type="STRING" id="740709.A10D4_01702"/>
<dbReference type="InterPro" id="IPR028203">
    <property type="entry name" value="PSII_CF48-like_dom"/>
</dbReference>
<dbReference type="GO" id="GO:0015979">
    <property type="term" value="P:photosynthesis"/>
    <property type="evidence" value="ECO:0007669"/>
    <property type="project" value="UniProtKB-KW"/>
</dbReference>
<evidence type="ECO:0000256" key="4">
    <source>
        <dbReference type="SAM" id="SignalP"/>
    </source>
</evidence>
<dbReference type="PATRIC" id="fig|740709.3.peg.342"/>
<protein>
    <submittedName>
        <fullName evidence="6">BNR/Asp-box repeat-containing protein</fullName>
    </submittedName>
</protein>
<dbReference type="Pfam" id="PF14870">
    <property type="entry name" value="PSII_BNR"/>
    <property type="match status" value="1"/>
</dbReference>
<dbReference type="InterPro" id="IPR015943">
    <property type="entry name" value="WD40/YVTN_repeat-like_dom_sf"/>
</dbReference>
<sequence>MRKLNKVSYILAVMCLGGAAHTAVALQQAPLTANAASETSPQSQQYDVIYAASPASTLASSNVLLDLQQADGYRLAVGDWGNVLRQTEVGGDWQKAQVDTSVLLTAVTSVAEQAWAVGHHGVIIYSSDGGQHWQRQLDGFQLFDLEAAELKQRIAHLQSELEQAAEDDAGDLQFALEDAQFLLENIDLARQESGPVKPLLDVYAMDAERIFAVGAYNTFLYSADGGRNWQSIAGRLENSGGFHLNAMTGQGDTLFIVGEAGQLFRSDDAGQTWQTLNSPYNGSFFGTHVDEQGRWWLYGLRGHAYVSSDNGDSFLKIATGTDANLSGGLSLATGYTLLVGNSGVMSKVTADNSSNPDVIEHSSGSVLTDALSNDEGFVLVGRNGIQHYRVQNKQ</sequence>
<name>K2JTZ3_9GAMM</name>
<evidence type="ECO:0000256" key="1">
    <source>
        <dbReference type="ARBA" id="ARBA00022531"/>
    </source>
</evidence>
<dbReference type="EMBL" id="AMRG01000002">
    <property type="protein sequence ID" value="EKE86916.1"/>
    <property type="molecule type" value="Genomic_DNA"/>
</dbReference>
<dbReference type="SUPFAM" id="SSF110296">
    <property type="entry name" value="Oligoxyloglucan reducing end-specific cellobiohydrolase"/>
    <property type="match status" value="1"/>
</dbReference>
<evidence type="ECO:0000313" key="6">
    <source>
        <dbReference type="EMBL" id="EKE86916.1"/>
    </source>
</evidence>
<dbReference type="PANTHER" id="PTHR47199">
    <property type="entry name" value="PHOTOSYSTEM II STABILITY/ASSEMBLY FACTOR HCF136, CHLOROPLASTIC"/>
    <property type="match status" value="1"/>
</dbReference>
<dbReference type="RefSeq" id="WP_008487324.1">
    <property type="nucleotide sequence ID" value="NZ_AMRG01000002.1"/>
</dbReference>
<keyword evidence="1" id="KW-0602">Photosynthesis</keyword>
<dbReference type="CDD" id="cd15482">
    <property type="entry name" value="Sialidase_non-viral"/>
    <property type="match status" value="1"/>
</dbReference>